<evidence type="ECO:0000313" key="2">
    <source>
        <dbReference type="Proteomes" id="UP000887581"/>
    </source>
</evidence>
<evidence type="ECO:0000256" key="1">
    <source>
        <dbReference type="SAM" id="MobiDB-lite"/>
    </source>
</evidence>
<feature type="compositionally biased region" description="Basic and acidic residues" evidence="1">
    <location>
        <begin position="261"/>
        <end position="270"/>
    </location>
</feature>
<sequence length="355" mass="40088">MSSLSFCSGYRYGSQRPFLMHQKPPEFSWFSNALKNIKETNDHTKVQGEMQDSHAAAIVSPIGATDGKYVTTELETNDKLLEMVTDEIKSKSEETILRDTDQMNPTYTHKLNWETHRKSLTAMYLEKKANLMNELQERLHNSESESIAIAKDEGPVRQSLLSLVKDEDVPELMEAMAEKLEFVFEDLTPSASGAGEGILRNTAKRARPRVRETKLEFHSSSPTVFTYPDEESAVEKAQWDEGKQITYSLYRELCKRKKEHSELPVHENHELQNPLRPSPATSNADSPLVRTVTLMEEPSMAESLLGVTGRISYNNVPLGLNRSLPVNDFSPQWRRSKELEITAMDVSSTGIPAAL</sequence>
<dbReference type="WBParaSite" id="sdigi.contig12.g1273.t1">
    <property type="protein sequence ID" value="sdigi.contig12.g1273.t1"/>
    <property type="gene ID" value="sdigi.contig12.g1273"/>
</dbReference>
<organism evidence="2 3">
    <name type="scientific">Setaria digitata</name>
    <dbReference type="NCBI Taxonomy" id="48799"/>
    <lineage>
        <taxon>Eukaryota</taxon>
        <taxon>Metazoa</taxon>
        <taxon>Ecdysozoa</taxon>
        <taxon>Nematoda</taxon>
        <taxon>Chromadorea</taxon>
        <taxon>Rhabditida</taxon>
        <taxon>Spirurina</taxon>
        <taxon>Spiruromorpha</taxon>
        <taxon>Filarioidea</taxon>
        <taxon>Setariidae</taxon>
        <taxon>Setaria</taxon>
    </lineage>
</organism>
<feature type="region of interest" description="Disordered" evidence="1">
    <location>
        <begin position="261"/>
        <end position="285"/>
    </location>
</feature>
<dbReference type="Proteomes" id="UP000887581">
    <property type="component" value="Unplaced"/>
</dbReference>
<accession>A0A915PI36</accession>
<keyword evidence="2" id="KW-1185">Reference proteome</keyword>
<proteinExistence type="predicted"/>
<dbReference type="AlphaFoldDB" id="A0A915PI36"/>
<protein>
    <submittedName>
        <fullName evidence="3">Uncharacterized protein</fullName>
    </submittedName>
</protein>
<reference evidence="3" key="1">
    <citation type="submission" date="2022-11" db="UniProtKB">
        <authorList>
            <consortium name="WormBaseParasite"/>
        </authorList>
    </citation>
    <scope>IDENTIFICATION</scope>
</reference>
<evidence type="ECO:0000313" key="3">
    <source>
        <dbReference type="WBParaSite" id="sdigi.contig12.g1273.t1"/>
    </source>
</evidence>
<name>A0A915PI36_9BILA</name>